<dbReference type="InterPro" id="IPR052337">
    <property type="entry name" value="SAT4-like"/>
</dbReference>
<evidence type="ECO:0000256" key="6">
    <source>
        <dbReference type="SAM" id="MobiDB-lite"/>
    </source>
</evidence>
<dbReference type="EMBL" id="CM003104">
    <property type="protein sequence ID" value="KUI71174.1"/>
    <property type="molecule type" value="Genomic_DNA"/>
</dbReference>
<comment type="similarity">
    <text evidence="5">Belongs to the SAT4 family.</text>
</comment>
<evidence type="ECO:0000313" key="9">
    <source>
        <dbReference type="EMBL" id="KUI71174.1"/>
    </source>
</evidence>
<accession>A0A194W3Y2</accession>
<feature type="transmembrane region" description="Helical" evidence="7">
    <location>
        <begin position="138"/>
        <end position="165"/>
    </location>
</feature>
<proteinExistence type="inferred from homology"/>
<keyword evidence="2 7" id="KW-0812">Transmembrane</keyword>
<feature type="region of interest" description="Disordered" evidence="6">
    <location>
        <begin position="183"/>
        <end position="225"/>
    </location>
</feature>
<sequence length="351" mass="38985">MMFIKLSIGCFLLRLAVQRRYTYTIYVSMAVVLGWSLGLWFWDIFQCKPVQAQWDYTIPHLQCVSAQQVVNAAYALSVMTIVTDWLFALMPIPMVWQVKMSVQAKMTVVVILGLGIFASIATIIRMKFLADLTDTSDILYAATPAMVWTLVEPGVAIVASSLVTIRPLLRRIRLKGFETTKQSHGMPYSGRSRSFTGGQGSRANKPASWKRRYSEMPGHGPNDVGLEDLEKAYRGPKGCSSRETMVTSSSRSSIVRGKTAWGGAGVMLRECDEEEDEDAISPVRRDGARRETWTHKSVMFVIEGPTGAHQGAQTWGDETPKSPEESEHIQGLTHPSRLDAGSRMSSRCSIP</sequence>
<reference evidence="9" key="1">
    <citation type="submission" date="2014-12" db="EMBL/GenBank/DDBJ databases">
        <title>Genome Sequence of Valsa Canker Pathogens Uncovers a Specific Adaption of Colonization on Woody Bark.</title>
        <authorList>
            <person name="Yin Z."/>
            <person name="Liu H."/>
            <person name="Gao X."/>
            <person name="Li Z."/>
            <person name="Song N."/>
            <person name="Ke X."/>
            <person name="Dai Q."/>
            <person name="Wu Y."/>
            <person name="Sun Y."/>
            <person name="Xu J.-R."/>
            <person name="Kang Z.K."/>
            <person name="Wang L."/>
            <person name="Huang L."/>
        </authorList>
    </citation>
    <scope>NUCLEOTIDE SEQUENCE [LARGE SCALE GENOMIC DNA]</scope>
    <source>
        <strain evidence="9">03-8</strain>
    </source>
</reference>
<dbReference type="AlphaFoldDB" id="A0A194W3Y2"/>
<organism evidence="9 10">
    <name type="scientific">Cytospora mali</name>
    <name type="common">Apple Valsa canker fungus</name>
    <name type="synonym">Valsa mali</name>
    <dbReference type="NCBI Taxonomy" id="578113"/>
    <lineage>
        <taxon>Eukaryota</taxon>
        <taxon>Fungi</taxon>
        <taxon>Dikarya</taxon>
        <taxon>Ascomycota</taxon>
        <taxon>Pezizomycotina</taxon>
        <taxon>Sordariomycetes</taxon>
        <taxon>Sordariomycetidae</taxon>
        <taxon>Diaporthales</taxon>
        <taxon>Cytosporaceae</taxon>
        <taxon>Cytospora</taxon>
    </lineage>
</organism>
<comment type="subcellular location">
    <subcellularLocation>
        <location evidence="1">Membrane</location>
        <topology evidence="1">Multi-pass membrane protein</topology>
    </subcellularLocation>
</comment>
<dbReference type="InterPro" id="IPR049326">
    <property type="entry name" value="Rhodopsin_dom_fungi"/>
</dbReference>
<feature type="transmembrane region" description="Helical" evidence="7">
    <location>
        <begin position="21"/>
        <end position="42"/>
    </location>
</feature>
<feature type="compositionally biased region" description="Basic and acidic residues" evidence="6">
    <location>
        <begin position="318"/>
        <end position="328"/>
    </location>
</feature>
<feature type="transmembrane region" description="Helical" evidence="7">
    <location>
        <begin position="108"/>
        <end position="126"/>
    </location>
</feature>
<feature type="transmembrane region" description="Helical" evidence="7">
    <location>
        <begin position="74"/>
        <end position="96"/>
    </location>
</feature>
<dbReference type="Proteomes" id="UP000078559">
    <property type="component" value="Chromosome 7"/>
</dbReference>
<evidence type="ECO:0000256" key="4">
    <source>
        <dbReference type="ARBA" id="ARBA00023136"/>
    </source>
</evidence>
<keyword evidence="3 7" id="KW-1133">Transmembrane helix</keyword>
<name>A0A194W3Y2_CYTMA</name>
<evidence type="ECO:0000256" key="7">
    <source>
        <dbReference type="SAM" id="Phobius"/>
    </source>
</evidence>
<evidence type="ECO:0000256" key="5">
    <source>
        <dbReference type="ARBA" id="ARBA00038359"/>
    </source>
</evidence>
<dbReference type="PANTHER" id="PTHR33048:SF96">
    <property type="entry name" value="INTEGRAL MEMBRANE PROTEIN"/>
    <property type="match status" value="1"/>
</dbReference>
<keyword evidence="10" id="KW-1185">Reference proteome</keyword>
<evidence type="ECO:0000313" key="10">
    <source>
        <dbReference type="Proteomes" id="UP000078559"/>
    </source>
</evidence>
<dbReference type="GO" id="GO:0016020">
    <property type="term" value="C:membrane"/>
    <property type="evidence" value="ECO:0007669"/>
    <property type="project" value="UniProtKB-SubCell"/>
</dbReference>
<dbReference type="OrthoDB" id="4682787at2759"/>
<evidence type="ECO:0000259" key="8">
    <source>
        <dbReference type="Pfam" id="PF20684"/>
    </source>
</evidence>
<dbReference type="Pfam" id="PF20684">
    <property type="entry name" value="Fung_rhodopsin"/>
    <property type="match status" value="1"/>
</dbReference>
<dbReference type="PANTHER" id="PTHR33048">
    <property type="entry name" value="PTH11-LIKE INTEGRAL MEMBRANE PROTEIN (AFU_ORTHOLOGUE AFUA_5G11245)"/>
    <property type="match status" value="1"/>
</dbReference>
<keyword evidence="4 7" id="KW-0472">Membrane</keyword>
<feature type="domain" description="Rhodopsin" evidence="8">
    <location>
        <begin position="2"/>
        <end position="171"/>
    </location>
</feature>
<evidence type="ECO:0000256" key="1">
    <source>
        <dbReference type="ARBA" id="ARBA00004141"/>
    </source>
</evidence>
<evidence type="ECO:0000256" key="3">
    <source>
        <dbReference type="ARBA" id="ARBA00022989"/>
    </source>
</evidence>
<gene>
    <name evidence="9" type="ORF">VM1G_07123</name>
</gene>
<evidence type="ECO:0000256" key="2">
    <source>
        <dbReference type="ARBA" id="ARBA00022692"/>
    </source>
</evidence>
<protein>
    <recommendedName>
        <fullName evidence="8">Rhodopsin domain-containing protein</fullName>
    </recommendedName>
</protein>
<feature type="region of interest" description="Disordered" evidence="6">
    <location>
        <begin position="305"/>
        <end position="351"/>
    </location>
</feature>